<comment type="caution">
    <text evidence="2">The sequence shown here is derived from an EMBL/GenBank/DDBJ whole genome shotgun (WGS) entry which is preliminary data.</text>
</comment>
<feature type="compositionally biased region" description="Basic and acidic residues" evidence="1">
    <location>
        <begin position="1"/>
        <end position="10"/>
    </location>
</feature>
<feature type="compositionally biased region" description="Basic and acidic residues" evidence="1">
    <location>
        <begin position="231"/>
        <end position="243"/>
    </location>
</feature>
<feature type="region of interest" description="Disordered" evidence="1">
    <location>
        <begin position="59"/>
        <end position="100"/>
    </location>
</feature>
<feature type="region of interest" description="Disordered" evidence="1">
    <location>
        <begin position="1"/>
        <end position="44"/>
    </location>
</feature>
<sequence>MAPHEEEASEHIAAGIKRQRSASPQTSTSAPIGAQMPRRKHRESIEDFLQRRRDWYETAEGQEYRKMRDKEMEESRKRWDREAEERHQEEERRTSLTKEQRLVENGQKLLSELEDNPAINMFLEDSGGRARCYAYEDCLLADKGPRIVERYRVLVEAPREESWPPGPKKEYYHLMCMEGMLDLPSLAPTRFTWDSNRLGLMVKAWFNHSGRIDPDKIVEFIDAVHAYEGEDRKRRAKTPKDGSPESPPTESVVRHRSQFLATTSQTMIRSALCLKC</sequence>
<dbReference type="OrthoDB" id="4497207at2759"/>
<name>A0A9P4IEQ9_9PEZI</name>
<evidence type="ECO:0000313" key="3">
    <source>
        <dbReference type="Proteomes" id="UP000799772"/>
    </source>
</evidence>
<evidence type="ECO:0000313" key="2">
    <source>
        <dbReference type="EMBL" id="KAF2098302.1"/>
    </source>
</evidence>
<organism evidence="2 3">
    <name type="scientific">Rhizodiscina lignyota</name>
    <dbReference type="NCBI Taxonomy" id="1504668"/>
    <lineage>
        <taxon>Eukaryota</taxon>
        <taxon>Fungi</taxon>
        <taxon>Dikarya</taxon>
        <taxon>Ascomycota</taxon>
        <taxon>Pezizomycotina</taxon>
        <taxon>Dothideomycetes</taxon>
        <taxon>Pleosporomycetidae</taxon>
        <taxon>Aulographales</taxon>
        <taxon>Rhizodiscinaceae</taxon>
        <taxon>Rhizodiscina</taxon>
    </lineage>
</organism>
<feature type="compositionally biased region" description="Polar residues" evidence="1">
    <location>
        <begin position="21"/>
        <end position="30"/>
    </location>
</feature>
<gene>
    <name evidence="2" type="ORF">NA57DRAFT_77091</name>
</gene>
<protein>
    <submittedName>
        <fullName evidence="2">Uncharacterized protein</fullName>
    </submittedName>
</protein>
<dbReference type="AlphaFoldDB" id="A0A9P4IEQ9"/>
<dbReference type="EMBL" id="ML978127">
    <property type="protein sequence ID" value="KAF2098302.1"/>
    <property type="molecule type" value="Genomic_DNA"/>
</dbReference>
<reference evidence="2" key="1">
    <citation type="journal article" date="2020" name="Stud. Mycol.">
        <title>101 Dothideomycetes genomes: a test case for predicting lifestyles and emergence of pathogens.</title>
        <authorList>
            <person name="Haridas S."/>
            <person name="Albert R."/>
            <person name="Binder M."/>
            <person name="Bloem J."/>
            <person name="Labutti K."/>
            <person name="Salamov A."/>
            <person name="Andreopoulos B."/>
            <person name="Baker S."/>
            <person name="Barry K."/>
            <person name="Bills G."/>
            <person name="Bluhm B."/>
            <person name="Cannon C."/>
            <person name="Castanera R."/>
            <person name="Culley D."/>
            <person name="Daum C."/>
            <person name="Ezra D."/>
            <person name="Gonzalez J."/>
            <person name="Henrissat B."/>
            <person name="Kuo A."/>
            <person name="Liang C."/>
            <person name="Lipzen A."/>
            <person name="Lutzoni F."/>
            <person name="Magnuson J."/>
            <person name="Mondo S."/>
            <person name="Nolan M."/>
            <person name="Ohm R."/>
            <person name="Pangilinan J."/>
            <person name="Park H.-J."/>
            <person name="Ramirez L."/>
            <person name="Alfaro M."/>
            <person name="Sun H."/>
            <person name="Tritt A."/>
            <person name="Yoshinaga Y."/>
            <person name="Zwiers L.-H."/>
            <person name="Turgeon B."/>
            <person name="Goodwin S."/>
            <person name="Spatafora J."/>
            <person name="Crous P."/>
            <person name="Grigoriev I."/>
        </authorList>
    </citation>
    <scope>NUCLEOTIDE SEQUENCE</scope>
    <source>
        <strain evidence="2">CBS 133067</strain>
    </source>
</reference>
<feature type="region of interest" description="Disordered" evidence="1">
    <location>
        <begin position="231"/>
        <end position="254"/>
    </location>
</feature>
<accession>A0A9P4IEQ9</accession>
<keyword evidence="3" id="KW-1185">Reference proteome</keyword>
<proteinExistence type="predicted"/>
<evidence type="ECO:0000256" key="1">
    <source>
        <dbReference type="SAM" id="MobiDB-lite"/>
    </source>
</evidence>
<dbReference type="Proteomes" id="UP000799772">
    <property type="component" value="Unassembled WGS sequence"/>
</dbReference>